<feature type="region of interest" description="Disordered" evidence="1">
    <location>
        <begin position="166"/>
        <end position="220"/>
    </location>
</feature>
<dbReference type="Gene3D" id="3.40.30.10">
    <property type="entry name" value="Glutaredoxin"/>
    <property type="match status" value="1"/>
</dbReference>
<dbReference type="InterPro" id="IPR036249">
    <property type="entry name" value="Thioredoxin-like_sf"/>
</dbReference>
<feature type="compositionally biased region" description="Polar residues" evidence="1">
    <location>
        <begin position="197"/>
        <end position="206"/>
    </location>
</feature>
<proteinExistence type="predicted"/>
<name>A0AAV8F470_9POAL</name>
<organism evidence="3 4">
    <name type="scientific">Rhynchospora pubera</name>
    <dbReference type="NCBI Taxonomy" id="906938"/>
    <lineage>
        <taxon>Eukaryota</taxon>
        <taxon>Viridiplantae</taxon>
        <taxon>Streptophyta</taxon>
        <taxon>Embryophyta</taxon>
        <taxon>Tracheophyta</taxon>
        <taxon>Spermatophyta</taxon>
        <taxon>Magnoliopsida</taxon>
        <taxon>Liliopsida</taxon>
        <taxon>Poales</taxon>
        <taxon>Cyperaceae</taxon>
        <taxon>Cyperoideae</taxon>
        <taxon>Rhynchosporeae</taxon>
        <taxon>Rhynchospora</taxon>
    </lineage>
</organism>
<feature type="domain" description="Glutaredoxin" evidence="2">
    <location>
        <begin position="300"/>
        <end position="366"/>
    </location>
</feature>
<protein>
    <recommendedName>
        <fullName evidence="2">Glutaredoxin domain-containing protein</fullName>
    </recommendedName>
</protein>
<comment type="caution">
    <text evidence="3">The sequence shown here is derived from an EMBL/GenBank/DDBJ whole genome shotgun (WGS) entry which is preliminary data.</text>
</comment>
<evidence type="ECO:0000259" key="2">
    <source>
        <dbReference type="Pfam" id="PF00462"/>
    </source>
</evidence>
<dbReference type="Proteomes" id="UP001140206">
    <property type="component" value="Chromosome 2"/>
</dbReference>
<gene>
    <name evidence="3" type="ORF">LUZ62_039711</name>
</gene>
<dbReference type="PANTHER" id="PTHR45669">
    <property type="entry name" value="GLUTAREDOXIN DOMAIN-CONTAINING CYSTEINE-RICH PROTEIN CG12206-RELATED"/>
    <property type="match status" value="1"/>
</dbReference>
<dbReference type="CDD" id="cd03031">
    <property type="entry name" value="GRX_GRX_like"/>
    <property type="match status" value="1"/>
</dbReference>
<dbReference type="EMBL" id="JAMFTS010000002">
    <property type="protein sequence ID" value="KAJ4788465.1"/>
    <property type="molecule type" value="Genomic_DNA"/>
</dbReference>
<accession>A0AAV8F470</accession>
<evidence type="ECO:0000313" key="4">
    <source>
        <dbReference type="Proteomes" id="UP001140206"/>
    </source>
</evidence>
<dbReference type="Pfam" id="PF00462">
    <property type="entry name" value="Glutaredoxin"/>
    <property type="match status" value="1"/>
</dbReference>
<evidence type="ECO:0000313" key="3">
    <source>
        <dbReference type="EMBL" id="KAJ4788465.1"/>
    </source>
</evidence>
<dbReference type="SUPFAM" id="SSF52833">
    <property type="entry name" value="Thioredoxin-like"/>
    <property type="match status" value="1"/>
</dbReference>
<dbReference type="AlphaFoldDB" id="A0AAV8F470"/>
<dbReference type="InterPro" id="IPR002109">
    <property type="entry name" value="Glutaredoxin"/>
</dbReference>
<dbReference type="PROSITE" id="PS51354">
    <property type="entry name" value="GLUTAREDOXIN_2"/>
    <property type="match status" value="1"/>
</dbReference>
<feature type="compositionally biased region" description="Basic and acidic residues" evidence="1">
    <location>
        <begin position="171"/>
        <end position="194"/>
    </location>
</feature>
<keyword evidence="4" id="KW-1185">Reference proteome</keyword>
<evidence type="ECO:0000256" key="1">
    <source>
        <dbReference type="SAM" id="MobiDB-lite"/>
    </source>
</evidence>
<dbReference type="PANTHER" id="PTHR45669:SF14">
    <property type="entry name" value="EMB|CAB81925.1-RELATED"/>
    <property type="match status" value="1"/>
</dbReference>
<dbReference type="Pfam" id="PF23733">
    <property type="entry name" value="GRXCR1-2_C"/>
    <property type="match status" value="1"/>
</dbReference>
<sequence>MDILPFFYGDHSFIAVTHFFESALNRESTSLKKLSHNLASLILSKDSLPFLHFPNSHSLSLSPSSPFFHAQFSLQRRRTEEEMKGFRSRILRTLKSFHQVGPTKLGNGGVLLIEAPSDEFFDASPSPVTSPPHSTPPITTKEEEEGIQQKKFQLELPDTAINPIQVSTEESSDKENIGPRTPIKDHAFNRKEEETTQFEPSSSTTRADLGPGFSSYRRPDLNSSTLFDPNLLAAFRQAISDHNRCSDETKTRTRSISEEADLIKAFERPSKVARTETESNSADPLADFEVRCPTGGKECVILYTTSLRGIRKTFEDCNQVRFLLENLGVNFHERDISMDLGYREELWKVLGFRAVPPRLFITGRYIGGAEEVVTLHEAGQLRPLVRQFLVGCNGASCEGCGGMKFMMCSACHGSHSLYDGEEATKIPCLGCNENGLVPCPLCS</sequence>
<reference evidence="3" key="1">
    <citation type="submission" date="2022-08" db="EMBL/GenBank/DDBJ databases">
        <authorList>
            <person name="Marques A."/>
        </authorList>
    </citation>
    <scope>NUCLEOTIDE SEQUENCE</scope>
    <source>
        <strain evidence="3">RhyPub2mFocal</strain>
        <tissue evidence="3">Leaves</tissue>
    </source>
</reference>